<keyword evidence="2" id="KW-1185">Reference proteome</keyword>
<organism evidence="1 2">
    <name type="scientific">Cetraspora pellucida</name>
    <dbReference type="NCBI Taxonomy" id="1433469"/>
    <lineage>
        <taxon>Eukaryota</taxon>
        <taxon>Fungi</taxon>
        <taxon>Fungi incertae sedis</taxon>
        <taxon>Mucoromycota</taxon>
        <taxon>Glomeromycotina</taxon>
        <taxon>Glomeromycetes</taxon>
        <taxon>Diversisporales</taxon>
        <taxon>Gigasporaceae</taxon>
        <taxon>Cetraspora</taxon>
    </lineage>
</organism>
<gene>
    <name evidence="1" type="ORF">SPELUC_LOCUS1014</name>
</gene>
<reference evidence="1" key="1">
    <citation type="submission" date="2021-06" db="EMBL/GenBank/DDBJ databases">
        <authorList>
            <person name="Kallberg Y."/>
            <person name="Tangrot J."/>
            <person name="Rosling A."/>
        </authorList>
    </citation>
    <scope>NUCLEOTIDE SEQUENCE</scope>
    <source>
        <strain evidence="1">28 12/20/2015</strain>
    </source>
</reference>
<evidence type="ECO:0000313" key="2">
    <source>
        <dbReference type="Proteomes" id="UP000789366"/>
    </source>
</evidence>
<accession>A0ACA9K6E8</accession>
<proteinExistence type="predicted"/>
<dbReference type="Proteomes" id="UP000789366">
    <property type="component" value="Unassembled WGS sequence"/>
</dbReference>
<name>A0ACA9K6E8_9GLOM</name>
<evidence type="ECO:0000313" key="1">
    <source>
        <dbReference type="EMBL" id="CAG8455441.1"/>
    </source>
</evidence>
<dbReference type="EMBL" id="CAJVPW010000475">
    <property type="protein sequence ID" value="CAG8455441.1"/>
    <property type="molecule type" value="Genomic_DNA"/>
</dbReference>
<protein>
    <submittedName>
        <fullName evidence="1">7421_t:CDS:1</fullName>
    </submittedName>
</protein>
<comment type="caution">
    <text evidence="1">The sequence shown here is derived from an EMBL/GenBank/DDBJ whole genome shotgun (WGS) entry which is preliminary data.</text>
</comment>
<sequence>MDSILLTEFRKLSVNPTTYNFLNTSDKSIQSRHTFFPSIPTPQSEYTMDLVHEDQDFMIDGDSSREAFFYNSTEGEDDYEETDESYISSLNSDTTVNDPVLASFINELFQDSSDHSDNIISCQKFYHFNPCYFEVLHHGSHIQPALQNIALIVESWLTEKLSYAAETIPTLDDSPQISPIPILEESPQISAESVMTKLKMFLEAFNGLSKVHINIRAGHVYFLYMTDGEIVISPNHKQFIQESEDRNGTLAPNRISLNHQLTDTTTIKRTASSADGQIFFMLDEFPTTVNYMGNNNPRFYSGTSYAGEIIVQP</sequence>